<evidence type="ECO:0000256" key="3">
    <source>
        <dbReference type="ARBA" id="ARBA00022989"/>
    </source>
</evidence>
<evidence type="ECO:0000313" key="9">
    <source>
        <dbReference type="Proteomes" id="UP001305606"/>
    </source>
</evidence>
<gene>
    <name evidence="8" type="ORF">PS467_11320</name>
</gene>
<feature type="transmembrane region" description="Helical" evidence="6">
    <location>
        <begin position="414"/>
        <end position="431"/>
    </location>
</feature>
<dbReference type="Gene3D" id="1.20.1250.20">
    <property type="entry name" value="MFS general substrate transporter like domains"/>
    <property type="match status" value="1"/>
</dbReference>
<feature type="transmembrane region" description="Helical" evidence="6">
    <location>
        <begin position="382"/>
        <end position="402"/>
    </location>
</feature>
<feature type="transmembrane region" description="Helical" evidence="6">
    <location>
        <begin position="255"/>
        <end position="276"/>
    </location>
</feature>
<evidence type="ECO:0000256" key="4">
    <source>
        <dbReference type="ARBA" id="ARBA00023136"/>
    </source>
</evidence>
<dbReference type="Proteomes" id="UP001305606">
    <property type="component" value="Chromosome"/>
</dbReference>
<feature type="transmembrane region" description="Helical" evidence="6">
    <location>
        <begin position="124"/>
        <end position="142"/>
    </location>
</feature>
<dbReference type="PANTHER" id="PTHR42718:SF39">
    <property type="entry name" value="ACTINORHODIN TRANSPORTER-RELATED"/>
    <property type="match status" value="1"/>
</dbReference>
<dbReference type="Pfam" id="PF07690">
    <property type="entry name" value="MFS_1"/>
    <property type="match status" value="1"/>
</dbReference>
<sequence>MAPMMLGSVLNPVNSSIISVSLVPIGAAFGAPPSQTAWLVSALYLATAIGQPVVGRLIDLYGPRRLFLVGATLTGIAGLIGLLAPNLGVLIVSRVVLGFGTCAGYPASMSLIRSEARRTGRDSPAGILAALAVASQTVAVVGPPLGGLLIGLGGWRTTFAVNIPLAVAGLVLAVRRLPKASPKERAGKGVRLDLPGMALFAAMLVSLLLFLMEPRSDRWYLPVLMALAAAGFAVRELRAAEPFIDLRVFGGNPPLLLTYGRALLTSVVSYVFLYGYTQWLQDGRGLTASQAGLAQLPLFLTGIAVSSVTGRRAEVRGKLLVGGVAQIAVCVLLLLLQPHSAVWLLIAVALVFGVPQGLNNLALQNAVYHQADPERMGASAGLLRTFLYVGAMVASSANGAFFGARADTAGLHGLAWFMLAVAGLFLALTVVDRSLGRIGSGDSSSSREPQQRKASTT</sequence>
<feature type="transmembrane region" description="Helical" evidence="6">
    <location>
        <begin position="319"/>
        <end position="336"/>
    </location>
</feature>
<evidence type="ECO:0000259" key="7">
    <source>
        <dbReference type="PROSITE" id="PS50850"/>
    </source>
</evidence>
<feature type="transmembrane region" description="Helical" evidence="6">
    <location>
        <begin position="12"/>
        <end position="31"/>
    </location>
</feature>
<keyword evidence="5" id="KW-0046">Antibiotic resistance</keyword>
<feature type="transmembrane region" description="Helical" evidence="6">
    <location>
        <begin position="66"/>
        <end position="85"/>
    </location>
</feature>
<dbReference type="InterPro" id="IPR011701">
    <property type="entry name" value="MFS"/>
</dbReference>
<dbReference type="EMBL" id="CP117522">
    <property type="protein sequence ID" value="WNF01514.1"/>
    <property type="molecule type" value="Genomic_DNA"/>
</dbReference>
<keyword evidence="3 6" id="KW-1133">Transmembrane helix</keyword>
<evidence type="ECO:0000256" key="1">
    <source>
        <dbReference type="ARBA" id="ARBA00004651"/>
    </source>
</evidence>
<accession>A0ABY9V9Q8</accession>
<proteinExistence type="predicted"/>
<dbReference type="InterPro" id="IPR020846">
    <property type="entry name" value="MFS_dom"/>
</dbReference>
<dbReference type="PANTHER" id="PTHR42718">
    <property type="entry name" value="MAJOR FACILITATOR SUPERFAMILY MULTIDRUG TRANSPORTER MFSC"/>
    <property type="match status" value="1"/>
</dbReference>
<feature type="domain" description="Major facilitator superfamily (MFS) profile" evidence="7">
    <location>
        <begin position="1"/>
        <end position="435"/>
    </location>
</feature>
<comment type="subcellular location">
    <subcellularLocation>
        <location evidence="1">Cell membrane</location>
        <topology evidence="1">Multi-pass membrane protein</topology>
    </subcellularLocation>
</comment>
<evidence type="ECO:0000313" key="8">
    <source>
        <dbReference type="EMBL" id="WNF01514.1"/>
    </source>
</evidence>
<protein>
    <submittedName>
        <fullName evidence="8">MFS transporter</fullName>
    </submittedName>
</protein>
<dbReference type="PROSITE" id="PS50850">
    <property type="entry name" value="MFS"/>
    <property type="match status" value="1"/>
</dbReference>
<keyword evidence="9" id="KW-1185">Reference proteome</keyword>
<evidence type="ECO:0000256" key="6">
    <source>
        <dbReference type="SAM" id="Phobius"/>
    </source>
</evidence>
<feature type="transmembrane region" description="Helical" evidence="6">
    <location>
        <begin position="154"/>
        <end position="174"/>
    </location>
</feature>
<reference evidence="8 9" key="1">
    <citation type="submission" date="2023-02" db="EMBL/GenBank/DDBJ databases">
        <title>Streptomyces sp. SCA4-21 with antifungal activity against Fusarium oxysporum f. sp. cubense, Streptomyces sp. SCA2-17 with antifungal activity against Fusarium oxysporum f. sp. cubense.</title>
        <authorList>
            <person name="Qi D."/>
        </authorList>
    </citation>
    <scope>NUCLEOTIDE SEQUENCE [LARGE SCALE GENOMIC DNA]</scope>
    <source>
        <strain evidence="8 9">SCA4-21</strain>
    </source>
</reference>
<organism evidence="8 9">
    <name type="scientific">Streptomyces luomodiensis</name>
    <dbReference type="NCBI Taxonomy" id="3026192"/>
    <lineage>
        <taxon>Bacteria</taxon>
        <taxon>Bacillati</taxon>
        <taxon>Actinomycetota</taxon>
        <taxon>Actinomycetes</taxon>
        <taxon>Kitasatosporales</taxon>
        <taxon>Streptomycetaceae</taxon>
        <taxon>Streptomyces</taxon>
    </lineage>
</organism>
<feature type="transmembrane region" description="Helical" evidence="6">
    <location>
        <begin position="194"/>
        <end position="212"/>
    </location>
</feature>
<dbReference type="SUPFAM" id="SSF103473">
    <property type="entry name" value="MFS general substrate transporter"/>
    <property type="match status" value="1"/>
</dbReference>
<name>A0ABY9V9Q8_9ACTN</name>
<keyword evidence="4 6" id="KW-0472">Membrane</keyword>
<dbReference type="Gene3D" id="1.20.1720.10">
    <property type="entry name" value="Multidrug resistance protein D"/>
    <property type="match status" value="1"/>
</dbReference>
<feature type="transmembrane region" description="Helical" evidence="6">
    <location>
        <begin position="91"/>
        <end position="112"/>
    </location>
</feature>
<dbReference type="InterPro" id="IPR036259">
    <property type="entry name" value="MFS_trans_sf"/>
</dbReference>
<feature type="transmembrane region" description="Helical" evidence="6">
    <location>
        <begin position="342"/>
        <end position="361"/>
    </location>
</feature>
<keyword evidence="2 6" id="KW-0812">Transmembrane</keyword>
<feature type="transmembrane region" description="Helical" evidence="6">
    <location>
        <begin position="37"/>
        <end position="54"/>
    </location>
</feature>
<evidence type="ECO:0000256" key="5">
    <source>
        <dbReference type="ARBA" id="ARBA00023251"/>
    </source>
</evidence>
<evidence type="ECO:0000256" key="2">
    <source>
        <dbReference type="ARBA" id="ARBA00022692"/>
    </source>
</evidence>